<evidence type="ECO:0000256" key="2">
    <source>
        <dbReference type="ARBA" id="ARBA00022692"/>
    </source>
</evidence>
<evidence type="ECO:0000256" key="1">
    <source>
        <dbReference type="ARBA" id="ARBA00004167"/>
    </source>
</evidence>
<dbReference type="Proteomes" id="UP000188388">
    <property type="component" value="Unassembled WGS sequence"/>
</dbReference>
<proteinExistence type="predicted"/>
<accession>A0A1R3VHL9</accession>
<evidence type="ECO:0000256" key="3">
    <source>
        <dbReference type="ARBA" id="ARBA00022989"/>
    </source>
</evidence>
<evidence type="ECO:0000256" key="5">
    <source>
        <dbReference type="SAM" id="MobiDB-lite"/>
    </source>
</evidence>
<dbReference type="GO" id="GO:0005886">
    <property type="term" value="C:plasma membrane"/>
    <property type="evidence" value="ECO:0007669"/>
    <property type="project" value="InterPro"/>
</dbReference>
<evidence type="ECO:0000313" key="8">
    <source>
        <dbReference type="Proteomes" id="UP000188388"/>
    </source>
</evidence>
<dbReference type="Pfam" id="PF04357">
    <property type="entry name" value="TamB"/>
    <property type="match status" value="1"/>
</dbReference>
<keyword evidence="2" id="KW-0812">Transmembrane</keyword>
<comment type="subcellular location">
    <subcellularLocation>
        <location evidence="1">Membrane</location>
        <topology evidence="1">Single-pass membrane protein</topology>
    </subcellularLocation>
</comment>
<dbReference type="STRING" id="1631249.BQ8794_70349"/>
<feature type="region of interest" description="Disordered" evidence="5">
    <location>
        <begin position="2388"/>
        <end position="2407"/>
    </location>
</feature>
<dbReference type="RefSeq" id="WP_077383009.1">
    <property type="nucleotide sequence ID" value="NZ_FTPD01000067.1"/>
</dbReference>
<dbReference type="EMBL" id="FTPD01000067">
    <property type="protein sequence ID" value="SIT59419.1"/>
    <property type="molecule type" value="Genomic_DNA"/>
</dbReference>
<evidence type="ECO:0000259" key="6">
    <source>
        <dbReference type="Pfam" id="PF04357"/>
    </source>
</evidence>
<keyword evidence="8" id="KW-1185">Reference proteome</keyword>
<protein>
    <recommendedName>
        <fullName evidence="6">Translocation and assembly module TamB C-terminal domain-containing protein</fullName>
    </recommendedName>
</protein>
<dbReference type="InterPro" id="IPR007452">
    <property type="entry name" value="TamB_C"/>
</dbReference>
<gene>
    <name evidence="7" type="ORF">BQ8794_70349</name>
</gene>
<reference evidence="8" key="1">
    <citation type="submission" date="2017-01" db="EMBL/GenBank/DDBJ databases">
        <authorList>
            <person name="Brunel B."/>
        </authorList>
    </citation>
    <scope>NUCLEOTIDE SEQUENCE [LARGE SCALE GENOMIC DNA]</scope>
</reference>
<sequence length="2638" mass="263319">MTMFKRVLRIVLYTLLVLVAAVVGALVVLTKTERGRANLAGIISTVASTDDQKVTVSGIDGIWSGALTVDHVVLEDRQGAWLVARKVAVDWSPLALLSKNFSAGRVAADRLELARLPVAGTQPSQGGATTLPVSLDIKQIDLPEIALGQALAGSGIAELAARGSFKADAAPLALETRLNITRHDGKQGKVDANIHFAPAENKLNLDLKASEPAGGIIANLLKLPDTPPVNIVVTGTGPVANWSGIGTFVVDGQIVTQLTGRHQLTDKGNYVEAKGDGDFQRFLPDNLKSLFAGKTSFELAGTAIVTGGVEVERASIDSDAVHGTAAGIIDPNGASDLSVELAAKGPPIVLSLGAAAQPVTVAITGATARAFGGGKAPIIDIGASLVSVVAGGTRVDDLVAEIHSDGFDIQDRSGPVTIKLIAGGLNTDVATLAPLVTGRVTADLAGSISKDEIVVDQGTLRSDALNASVTSKVTLADLAMTLKMNADAVSTALPPQIRQVLGERVTFSATATRDQQGLFAANALQLTSGSLSASGTASATGTDIQADIRGTLGDVSVLSPMVGVPVGGAVDFALTASGARSAPDFSVSADSDSLTASGRTVKAIKLTATGKADIVNPAADVALTGSVDDQPLDLRASLVTRDGTRSINGLSLSLADNKVSGDLVLDDSLLPLGTLTLEAPDIGPLAALAGQTAAGDVQGNIRLSNDGGAPTVAIDMTSGSISRGDLAAKTIVVNALVANYLKAPAISGTIKADTVTSGATVISGIGVDLKRDGDWTGFSGGATVAGIPATAEGRVKIADGTTSVEIASGEATIRGIKAAIAQPSTLSIANGAASIEKLMLDVGGGSVTVSGTAGPTLDLAAEFSALPAALANDFSPGLDAAGTLGGTAQVTGPSAAPDIRFDAQLSGAETSQTRQAGLGPLKLDAAGSFSSAGGVAIDHATLSGDKISGKAAGTINPNGASDFSLDLASTGPSLPLALGSTESPINLELQALSVEVAGQGMQSTLNISATLPSVATNLAKAEGVALALHSDAFDLKGRTGPISGTVTADKIGLDNPTIAPLLAGKITAKVAGDLATDTIVIDSGSVTSEVLDSGFNGRVSLADGAIDLNLRAVAASAALPAAVRGVLAERTQLSAALKRDANGNVIANAIRLVSGAFSADGQASLADNKVSADVKGALADISLLSKDAKGAIMFALNAQGAGTAPDLSLTVHSDRLSVAAREITGLKLTATGKGDIARPAADISLTGSVNDEPLDFKASLVTRQGKRSINGLSLSLGDNKVSGDLVLDDRFLPLGTVALDLPDISPLAALALEKANGDVRGTIAFSKTGNAPDVAIKATTDSISRGDLSATTVTIDALIANYLAAPVISGKIRADSVTSGGTVIRGIDVDLKRDGDWTGFSGGATVAGIPATAEGRVRIADGTTSIEIASGEATIRGIKAGIAQPSSLSIANGTASIEKLMLDVGGGSVTVSGTAGPTLDLAAEFSGLPAALANDFSPGLDAAGTFLGTAQVTGPSAAPDIRFNAQLSGAETSQTRQAGLGPLNLDAAGSFSSAGGVAIDHATLSGDKISGKAAGTINPNGASDFSLDLASTGPSLPLALGSTESPIKLELQALSVKAAGQGTQPQLDISAVLPSVATKFSDVEGLTLALHSDAFDVKSRTGPVSGTVTANKIGLDNPTIAPLIAGKITAQVAGSLATDGIVIDSGSVTGDALNTGFDGRISLADGAIDLNLKTDAVSAALPAAARGVLAQRTELSAALKRDADGNVTANAIRLVSGALTADGQASLADNKLTVDIKGALADISLLSGDANGAITFALNAQGASTAPDLSLTVNSDRLSVAEREITGLSLTATGKADTANPAANVQLTGNVAGQPLQGSAVLATSDGKRAIDGLLLSLGKNRISGDLALDEAFVPEGTVALDLPDVGPLAALALEKAEGDVRGTIVFSKTGNAPEVTVKASTASITRGDVSAKTVTIDASIANYLAAPVISGKIRADSVTSGGTVIRGIDVDLTRDGDWTGFSGGATVKDIPAKAAGRVRVANGTTTVELASGQATMRGIKAAIAQTSTITIANGTTSLDRLALNLGGGTATVSGKVGEALNLNATLARVPMSLANSFSPGLDAAGSISGTVKVTGAPANPAVAFKVDAAGVQTSQTRGAGFGGMGVSSSGTFSGNRLSFEASMSDAAGLGLKGGGTMTTSGTPTLDLDFSGKVPFAFLTRTLAAQGLSLSGTADVNLKVRGPATAPVISGTVRTSGARLIDARSGLAINDITADVAIGDGVARINRLTGNLSTRGSLSASGTVGINPAQGFPADLSVKLVDGRYTDGRVVTANLGGDLTIKGPLASAPVISGTINLAKTVITVPEKLPGSLAALNVRHKNAPAAVRAQDKALRPATASSSSGGGGLNLDVTVNAPSQIFIQGRGVDAELGGSLRLTGPASSPQAVGTFDLQRGRLSILAKRLTFTEGTVGFSGSLVPYLNLTATSTTSSTTVTIVVSGEATNPKFNFSSVPALPEDEVLAQLIFGRSMSNLSPLQIAQLAEAAAQLAGIGGSTSLLQNLRSAIGVDDLDVITDEEGGTAVSAGKYLNDRTYVTIQKGDKPGSGKAAIDLDVGRGVKLRGEATDAGEAKGGVFYEREY</sequence>
<evidence type="ECO:0000313" key="7">
    <source>
        <dbReference type="EMBL" id="SIT59419.1"/>
    </source>
</evidence>
<name>A0A1R3VHL9_9HYPH</name>
<feature type="domain" description="Translocation and assembly module TamB C-terminal" evidence="6">
    <location>
        <begin position="2287"/>
        <end position="2638"/>
    </location>
</feature>
<organism evidence="7 8">
    <name type="scientific">Mesorhizobium prunaredense</name>
    <dbReference type="NCBI Taxonomy" id="1631249"/>
    <lineage>
        <taxon>Bacteria</taxon>
        <taxon>Pseudomonadati</taxon>
        <taxon>Pseudomonadota</taxon>
        <taxon>Alphaproteobacteria</taxon>
        <taxon>Hyphomicrobiales</taxon>
        <taxon>Phyllobacteriaceae</taxon>
        <taxon>Mesorhizobium</taxon>
    </lineage>
</organism>
<keyword evidence="3" id="KW-1133">Transmembrane helix</keyword>
<dbReference type="GO" id="GO:0009306">
    <property type="term" value="P:protein secretion"/>
    <property type="evidence" value="ECO:0007669"/>
    <property type="project" value="InterPro"/>
</dbReference>
<keyword evidence="4" id="KW-0472">Membrane</keyword>
<evidence type="ECO:0000256" key="4">
    <source>
        <dbReference type="ARBA" id="ARBA00023136"/>
    </source>
</evidence>